<dbReference type="AlphaFoldDB" id="A0A4Y2W7R8"/>
<proteinExistence type="predicted"/>
<evidence type="ECO:0000313" key="2">
    <source>
        <dbReference type="Proteomes" id="UP000499080"/>
    </source>
</evidence>
<organism evidence="1 2">
    <name type="scientific">Araneus ventricosus</name>
    <name type="common">Orbweaver spider</name>
    <name type="synonym">Epeira ventricosa</name>
    <dbReference type="NCBI Taxonomy" id="182803"/>
    <lineage>
        <taxon>Eukaryota</taxon>
        <taxon>Metazoa</taxon>
        <taxon>Ecdysozoa</taxon>
        <taxon>Arthropoda</taxon>
        <taxon>Chelicerata</taxon>
        <taxon>Arachnida</taxon>
        <taxon>Araneae</taxon>
        <taxon>Araneomorphae</taxon>
        <taxon>Entelegynae</taxon>
        <taxon>Araneoidea</taxon>
        <taxon>Araneidae</taxon>
        <taxon>Araneus</taxon>
    </lineage>
</organism>
<reference evidence="1 2" key="1">
    <citation type="journal article" date="2019" name="Sci. Rep.">
        <title>Orb-weaving spider Araneus ventricosus genome elucidates the spidroin gene catalogue.</title>
        <authorList>
            <person name="Kono N."/>
            <person name="Nakamura H."/>
            <person name="Ohtoshi R."/>
            <person name="Moran D.A.P."/>
            <person name="Shinohara A."/>
            <person name="Yoshida Y."/>
            <person name="Fujiwara M."/>
            <person name="Mori M."/>
            <person name="Tomita M."/>
            <person name="Arakawa K."/>
        </authorList>
    </citation>
    <scope>NUCLEOTIDE SEQUENCE [LARGE SCALE GENOMIC DNA]</scope>
</reference>
<dbReference type="EMBL" id="BGPR01055454">
    <property type="protein sequence ID" value="GBO32027.1"/>
    <property type="molecule type" value="Genomic_DNA"/>
</dbReference>
<sequence>MPPHMPVHITITKVAQISWVDRDGTGVTSAHTMLPVPVAIAVTRSDGWTWDFGCGPPCLHCNHYSKLNQLVDMGRLSVTRNTSHALGCKLLQLLRSV</sequence>
<name>A0A4Y2W7R8_ARAVE</name>
<gene>
    <name evidence="1" type="ORF">AVEN_114539_1</name>
</gene>
<dbReference type="Proteomes" id="UP000499080">
    <property type="component" value="Unassembled WGS sequence"/>
</dbReference>
<comment type="caution">
    <text evidence="1">The sequence shown here is derived from an EMBL/GenBank/DDBJ whole genome shotgun (WGS) entry which is preliminary data.</text>
</comment>
<keyword evidence="2" id="KW-1185">Reference proteome</keyword>
<protein>
    <submittedName>
        <fullName evidence="1">Uncharacterized protein</fullName>
    </submittedName>
</protein>
<accession>A0A4Y2W7R8</accession>
<evidence type="ECO:0000313" key="1">
    <source>
        <dbReference type="EMBL" id="GBO32027.1"/>
    </source>
</evidence>